<protein>
    <submittedName>
        <fullName evidence="1">Uncharacterized protein</fullName>
    </submittedName>
</protein>
<gene>
    <name evidence="1" type="ORF">J7I43_06735</name>
</gene>
<name>A0ABS3YB39_9BACT</name>
<dbReference type="RefSeq" id="WP_209144533.1">
    <property type="nucleotide sequence ID" value="NZ_JAGHKP010000001.1"/>
</dbReference>
<evidence type="ECO:0000313" key="2">
    <source>
        <dbReference type="Proteomes" id="UP000679126"/>
    </source>
</evidence>
<accession>A0ABS3YB39</accession>
<evidence type="ECO:0000313" key="1">
    <source>
        <dbReference type="EMBL" id="MBO9151897.1"/>
    </source>
</evidence>
<dbReference type="Proteomes" id="UP000679126">
    <property type="component" value="Unassembled WGS sequence"/>
</dbReference>
<organism evidence="1 2">
    <name type="scientific">Chitinophaga chungangae</name>
    <dbReference type="NCBI Taxonomy" id="2821488"/>
    <lineage>
        <taxon>Bacteria</taxon>
        <taxon>Pseudomonadati</taxon>
        <taxon>Bacteroidota</taxon>
        <taxon>Chitinophagia</taxon>
        <taxon>Chitinophagales</taxon>
        <taxon>Chitinophagaceae</taxon>
        <taxon>Chitinophaga</taxon>
    </lineage>
</organism>
<keyword evidence="2" id="KW-1185">Reference proteome</keyword>
<dbReference type="EMBL" id="JAGHKP010000001">
    <property type="protein sequence ID" value="MBO9151897.1"/>
    <property type="molecule type" value="Genomic_DNA"/>
</dbReference>
<comment type="caution">
    <text evidence="1">The sequence shown here is derived from an EMBL/GenBank/DDBJ whole genome shotgun (WGS) entry which is preliminary data.</text>
</comment>
<reference evidence="2" key="1">
    <citation type="submission" date="2021-03" db="EMBL/GenBank/DDBJ databases">
        <title>Assistant Professor.</title>
        <authorList>
            <person name="Huq M.A."/>
        </authorList>
    </citation>
    <scope>NUCLEOTIDE SEQUENCE [LARGE SCALE GENOMIC DNA]</scope>
    <source>
        <strain evidence="2">MAH-28</strain>
    </source>
</reference>
<proteinExistence type="predicted"/>
<sequence length="144" mass="16484">MKLSDQVCTLRQAMRLKELGIAQEGLYTWLFSPLSGDWAISHQTAEALHILKYANPKSKEWAERKERGWYSAFTVAELGVMLPFNCISYLDCYHRWSATNDYQNPNIEFEYIGETECDARASLVISLLETGLLTAEEANKRLKA</sequence>